<comment type="subcellular location">
    <subcellularLocation>
        <location evidence="1">Cell membrane</location>
        <topology evidence="1">Multi-pass membrane protein</topology>
    </subcellularLocation>
</comment>
<dbReference type="GO" id="GO:0005886">
    <property type="term" value="C:plasma membrane"/>
    <property type="evidence" value="ECO:0007669"/>
    <property type="project" value="UniProtKB-SubCell"/>
</dbReference>
<dbReference type="KEGG" id="bii:BINDI_0002"/>
<reference evidence="8 9" key="1">
    <citation type="journal article" date="2014" name="Appl. Environ. Microbiol.">
        <title>Genomic encyclopedia of type strains of the genus Bifidobacterium.</title>
        <authorList>
            <person name="Milani C."/>
            <person name="Lugli G.A."/>
            <person name="Duranti S."/>
            <person name="Turroni F."/>
            <person name="Bottacini F."/>
            <person name="Mangifesta M."/>
            <person name="Sanchez B."/>
            <person name="Viappiani A."/>
            <person name="Mancabelli L."/>
            <person name="Taminiau B."/>
            <person name="Delcenserie V."/>
            <person name="Barrangou R."/>
            <person name="Margolles A."/>
            <person name="van Sinderen D."/>
            <person name="Ventura M."/>
        </authorList>
    </citation>
    <scope>NUCLEOTIDE SEQUENCE [LARGE SCALE GENOMIC DNA]</scope>
    <source>
        <strain evidence="8 9">LMG 11587</strain>
    </source>
</reference>
<organism evidence="8 9">
    <name type="scientific">Bifidobacterium [indicum] DSM 20214 = LMG 11587</name>
    <dbReference type="NCBI Taxonomy" id="1341694"/>
    <lineage>
        <taxon>Bacteria</taxon>
        <taxon>Bacillati</taxon>
        <taxon>Actinomycetota</taxon>
        <taxon>Actinomycetes</taxon>
        <taxon>Bifidobacteriales</taxon>
        <taxon>Bifidobacteriaceae</taxon>
        <taxon>Bifidobacterium</taxon>
    </lineage>
</organism>
<proteinExistence type="predicted"/>
<dbReference type="EMBL" id="CP006018">
    <property type="protein sequence ID" value="AIC91288.1"/>
    <property type="molecule type" value="Genomic_DNA"/>
</dbReference>
<keyword evidence="3 6" id="KW-0812">Transmembrane</keyword>
<feature type="transmembrane region" description="Helical" evidence="6">
    <location>
        <begin position="293"/>
        <end position="315"/>
    </location>
</feature>
<evidence type="ECO:0000259" key="7">
    <source>
        <dbReference type="Pfam" id="PF02687"/>
    </source>
</evidence>
<feature type="transmembrane region" description="Helical" evidence="6">
    <location>
        <begin position="55"/>
        <end position="82"/>
    </location>
</feature>
<name>A0A087VSG9_9BIFI</name>
<feature type="transmembrane region" description="Helical" evidence="6">
    <location>
        <begin position="244"/>
        <end position="272"/>
    </location>
</feature>
<keyword evidence="5 6" id="KW-0472">Membrane</keyword>
<dbReference type="AlphaFoldDB" id="A0A087VSG9"/>
<dbReference type="InterPro" id="IPR003838">
    <property type="entry name" value="ABC3_permease_C"/>
</dbReference>
<evidence type="ECO:0000313" key="9">
    <source>
        <dbReference type="Proteomes" id="UP000028569"/>
    </source>
</evidence>
<feature type="transmembrane region" description="Helical" evidence="6">
    <location>
        <begin position="388"/>
        <end position="408"/>
    </location>
</feature>
<evidence type="ECO:0000256" key="5">
    <source>
        <dbReference type="ARBA" id="ARBA00023136"/>
    </source>
</evidence>
<feature type="transmembrane region" description="Helical" evidence="6">
    <location>
        <begin position="103"/>
        <end position="130"/>
    </location>
</feature>
<feature type="transmembrane region" description="Helical" evidence="6">
    <location>
        <begin position="428"/>
        <end position="448"/>
    </location>
</feature>
<feature type="transmembrane region" description="Helical" evidence="6">
    <location>
        <begin position="150"/>
        <end position="173"/>
    </location>
</feature>
<dbReference type="HOGENOM" id="CLU_044317_0_0_11"/>
<feature type="domain" description="ABC3 transporter permease C-terminal" evidence="7">
    <location>
        <begin position="61"/>
        <end position="181"/>
    </location>
</feature>
<evidence type="ECO:0000256" key="3">
    <source>
        <dbReference type="ARBA" id="ARBA00022692"/>
    </source>
</evidence>
<dbReference type="Proteomes" id="UP000028569">
    <property type="component" value="Chromosome"/>
</dbReference>
<evidence type="ECO:0000256" key="1">
    <source>
        <dbReference type="ARBA" id="ARBA00004651"/>
    </source>
</evidence>
<sequence>MRMFLLKLVVRSVAIDVASWLALIVTSAILAVTVTLDIGLVVAGANTSGEAQQAFVAFGGVALGFCVLVGLLSLMMVIRVCLELQRRSVGLWQLAGVLPRTVFVVLLGEVLLVGLLSSLLGALVAGLVWFPFARLISSSGLPSNDVLAQPLIPLALWIGAGSTGVICVLGGLLPARRIARGDVLEAVRGDGQTSRSGFSLRKRILRAVLSVAIIAGTAALYIAIGHAQPLISKRAVGDFMTVYAGMGMLVCLVIACCATPLIRGLLALIGLGSDRLGTPWFLAVREASSHPDLTRGLIMPIGLAGGAVGVMMAWIDKLSSVLSGSGETVSAPPKQMAALFGGAVIIGCVAASSVVFATMRSRGRDAAVLIAGGGTSGLVWMKVACETVIYLALSLVVAYAIVWINELAMDHAFTSGPLPSAPFTMPGWQSAGIVVFGMLFVVVMLAAITAGITHRQVIDVVLDER</sequence>
<feature type="transmembrane region" description="Helical" evidence="6">
    <location>
        <begin position="335"/>
        <end position="357"/>
    </location>
</feature>
<accession>A0A087VSG9</accession>
<gene>
    <name evidence="8" type="ORF">BINDI_0002</name>
</gene>
<evidence type="ECO:0000256" key="6">
    <source>
        <dbReference type="SAM" id="Phobius"/>
    </source>
</evidence>
<keyword evidence="4 6" id="KW-1133">Transmembrane helix</keyword>
<protein>
    <submittedName>
        <fullName evidence="8">ABC transporter inner membrane protein</fullName>
    </submittedName>
</protein>
<keyword evidence="9" id="KW-1185">Reference proteome</keyword>
<feature type="transmembrane region" description="Helical" evidence="6">
    <location>
        <begin position="20"/>
        <end position="43"/>
    </location>
</feature>
<evidence type="ECO:0000256" key="4">
    <source>
        <dbReference type="ARBA" id="ARBA00022989"/>
    </source>
</evidence>
<feature type="transmembrane region" description="Helical" evidence="6">
    <location>
        <begin position="204"/>
        <end position="224"/>
    </location>
</feature>
<dbReference type="Pfam" id="PF02687">
    <property type="entry name" value="FtsX"/>
    <property type="match status" value="1"/>
</dbReference>
<evidence type="ECO:0000256" key="2">
    <source>
        <dbReference type="ARBA" id="ARBA00022475"/>
    </source>
</evidence>
<keyword evidence="2" id="KW-1003">Cell membrane</keyword>
<evidence type="ECO:0000313" key="8">
    <source>
        <dbReference type="EMBL" id="AIC91288.1"/>
    </source>
</evidence>